<dbReference type="InterPro" id="IPR003959">
    <property type="entry name" value="ATPase_AAA_core"/>
</dbReference>
<dbReference type="EMBL" id="MK072003">
    <property type="protein sequence ID" value="AYV76987.1"/>
    <property type="molecule type" value="Genomic_DNA"/>
</dbReference>
<dbReference type="CDD" id="cd00009">
    <property type="entry name" value="AAA"/>
    <property type="match status" value="1"/>
</dbReference>
<reference evidence="2" key="1">
    <citation type="submission" date="2018-10" db="EMBL/GenBank/DDBJ databases">
        <title>Hidden diversity of soil giant viruses.</title>
        <authorList>
            <person name="Schulz F."/>
            <person name="Alteio L."/>
            <person name="Goudeau D."/>
            <person name="Ryan E.M."/>
            <person name="Malmstrom R.R."/>
            <person name="Blanchard J."/>
            <person name="Woyke T."/>
        </authorList>
    </citation>
    <scope>NUCLEOTIDE SEQUENCE</scope>
    <source>
        <strain evidence="2">BAV1</strain>
    </source>
</reference>
<dbReference type="InterPro" id="IPR027417">
    <property type="entry name" value="P-loop_NTPase"/>
</dbReference>
<feature type="domain" description="ATPase AAA-type core" evidence="1">
    <location>
        <begin position="182"/>
        <end position="301"/>
    </location>
</feature>
<accession>A0A3G4ZQ25</accession>
<dbReference type="Pfam" id="PF00004">
    <property type="entry name" value="AAA"/>
    <property type="match status" value="1"/>
</dbReference>
<name>A0A3G4ZQ25_9VIRU</name>
<proteinExistence type="predicted"/>
<evidence type="ECO:0000259" key="1">
    <source>
        <dbReference type="Pfam" id="PF00004"/>
    </source>
</evidence>
<gene>
    <name evidence="2" type="ORF">Barrevirus6_25</name>
</gene>
<evidence type="ECO:0000313" key="2">
    <source>
        <dbReference type="EMBL" id="AYV76987.1"/>
    </source>
</evidence>
<dbReference type="GO" id="GO:0005524">
    <property type="term" value="F:ATP binding"/>
    <property type="evidence" value="ECO:0007669"/>
    <property type="project" value="InterPro"/>
</dbReference>
<dbReference type="GO" id="GO:0016887">
    <property type="term" value="F:ATP hydrolysis activity"/>
    <property type="evidence" value="ECO:0007669"/>
    <property type="project" value="InterPro"/>
</dbReference>
<organism evidence="2">
    <name type="scientific">Barrevirus sp</name>
    <dbReference type="NCBI Taxonomy" id="2487763"/>
    <lineage>
        <taxon>Viruses</taxon>
        <taxon>Varidnaviria</taxon>
        <taxon>Bamfordvirae</taxon>
        <taxon>Nucleocytoviricota</taxon>
        <taxon>Megaviricetes</taxon>
        <taxon>Imitervirales</taxon>
        <taxon>Mimiviridae</taxon>
        <taxon>Klosneuvirinae</taxon>
    </lineage>
</organism>
<protein>
    <submittedName>
        <fullName evidence="2">AAA family ATPase</fullName>
    </submittedName>
</protein>
<sequence length="379" mass="43682">MDNFTPFLKFCETHATNNNLIFRTIKYDYDGKVKYIEYIKNEFTFANSYNDFPVLTCPTDYHIKIGERLRSFSFLTNFMVNNDYGSATGTFFIFSESHSDIDDLLNYLDNKYNKNKCMMYIWDIQRCCYVNSDYEISKVSRQNLVGLDTFFLTMKKEIEAIKNHRDIAILLGASSGANYFAYGPPGTGKTSAFKVLGNELNIPVYSVNLSLIPVSQYKFALSPKPNKNSESKVKQDDIMLVIVEDFDRYIKTIKEMSELLNALDGTHNSYGVIRIFSANMPEISLKDRALKSRIKKFIKFDLPTTENMYQHLVNVSNGDFNNAKKLAVLVEPKNLSYRVINNYLSRFITEDSLLGSAVNGFDNWMKEFEEIESLEVKTI</sequence>
<dbReference type="SUPFAM" id="SSF52540">
    <property type="entry name" value="P-loop containing nucleoside triphosphate hydrolases"/>
    <property type="match status" value="1"/>
</dbReference>
<dbReference type="Gene3D" id="3.40.50.300">
    <property type="entry name" value="P-loop containing nucleotide triphosphate hydrolases"/>
    <property type="match status" value="1"/>
</dbReference>